<evidence type="ECO:0000313" key="2">
    <source>
        <dbReference type="Proteomes" id="UP001243375"/>
    </source>
</evidence>
<accession>A0ACC2X8S7</accession>
<sequence length="836" mass="90740">MAMFGERSSESPRLPSPWQQALATPSPAISIISHNSIDFETSSPASRNSARYRRSSGSSLALRTPSQLSLSATSDEPDDSAEIDSSTSLTSTSAFQRLRSSGVSENLILHLAQDYAASTSTSTSASFGQSARALENARPGVSGGLAGVGYEGIKLIAERDKIGHIEYKLRLLPSGPERFERLTTQLKWRLQEGGGQAVYEIGVLDDGTLVGITYQDMDRSLETLELMAAELGATVMVLRTITLANPPPFPKALMAYDGGESEDEPDCEGSQADELGAHRQIKKKKSPKKSKKKTRSSVDRMLDDQHSPRIPGTGAYTPGASLSDSLSPEHHPLPEDTILRSSEDPAEYYERARRKCEAKMARRRVSGGFPSHELSGKQRKAWGSGKADSIWDGYGDSDVDSAGQVPAESNCQPSGDMGRGTVDPCEVLSPPSPVQKASPTYGPAITESWRARNMARAIQQDNTRWHHKPALSPQERDIVRQARKSRKALKDQQAWMSDRSQVHHPEILGNRGRSSESSNGQRSGVEVDDEGLGVFNFDAFSRSESEGDSVTHEALAALETASSIDTAFFDQSYGEEVPSASEIDMFVPTKRPKKIPKKRRVRVQRAEERRLDLLRGDGTGADGMPLFMDSESAAMGTDIMTANLEYAISDREDDDTNAISSVVRRLVGDTNEQPSPLAYGVAKQVRETAGVDICTILSTSPTYTIKPTSPSAQHLFSLPFPSSQAVECDFSPPSPSNTITMPLDNLSLSFSHCELCTTVCGAVTSTFNENAEYALSDKRSNEAAEAETAGKSASTTCSAAKIYDLDLSNARLCVEALIVKKMDMDDRYLDFSGFIL</sequence>
<dbReference type="Proteomes" id="UP001243375">
    <property type="component" value="Unassembled WGS sequence"/>
</dbReference>
<dbReference type="EMBL" id="JASBWU010000009">
    <property type="protein sequence ID" value="KAJ9119177.1"/>
    <property type="molecule type" value="Genomic_DNA"/>
</dbReference>
<gene>
    <name evidence="1" type="ORF">QFC22_003669</name>
</gene>
<protein>
    <submittedName>
        <fullName evidence="1">Uncharacterized protein</fullName>
    </submittedName>
</protein>
<comment type="caution">
    <text evidence="1">The sequence shown here is derived from an EMBL/GenBank/DDBJ whole genome shotgun (WGS) entry which is preliminary data.</text>
</comment>
<reference evidence="1" key="1">
    <citation type="submission" date="2023-04" db="EMBL/GenBank/DDBJ databases">
        <title>Draft Genome sequencing of Naganishia species isolated from polar environments using Oxford Nanopore Technology.</title>
        <authorList>
            <person name="Leo P."/>
            <person name="Venkateswaran K."/>
        </authorList>
    </citation>
    <scope>NUCLEOTIDE SEQUENCE</scope>
    <source>
        <strain evidence="1">MNA-CCFEE 5425</strain>
    </source>
</reference>
<name>A0ACC2X8S7_9TREE</name>
<evidence type="ECO:0000313" key="1">
    <source>
        <dbReference type="EMBL" id="KAJ9119177.1"/>
    </source>
</evidence>
<keyword evidence="2" id="KW-1185">Reference proteome</keyword>
<organism evidence="1 2">
    <name type="scientific">Naganishia vaughanmartiniae</name>
    <dbReference type="NCBI Taxonomy" id="1424756"/>
    <lineage>
        <taxon>Eukaryota</taxon>
        <taxon>Fungi</taxon>
        <taxon>Dikarya</taxon>
        <taxon>Basidiomycota</taxon>
        <taxon>Agaricomycotina</taxon>
        <taxon>Tremellomycetes</taxon>
        <taxon>Filobasidiales</taxon>
        <taxon>Filobasidiaceae</taxon>
        <taxon>Naganishia</taxon>
    </lineage>
</organism>
<proteinExistence type="predicted"/>